<name>A0A1D3LCY8_PLACU</name>
<feature type="transmembrane region" description="Helical" evidence="1">
    <location>
        <begin position="39"/>
        <end position="60"/>
    </location>
</feature>
<keyword evidence="1" id="KW-0812">Transmembrane</keyword>
<dbReference type="Pfam" id="PF12319">
    <property type="entry name" value="TryThrA_C"/>
    <property type="match status" value="1"/>
</dbReference>
<dbReference type="EMBL" id="LT608157">
    <property type="protein sequence ID" value="SCM01114.1"/>
    <property type="molecule type" value="Genomic_DNA"/>
</dbReference>
<proteinExistence type="predicted"/>
<evidence type="ECO:0000313" key="4">
    <source>
        <dbReference type="Proteomes" id="UP000195489"/>
    </source>
</evidence>
<keyword evidence="1" id="KW-0472">Membrane</keyword>
<dbReference type="Proteomes" id="UP000195489">
    <property type="component" value="Chromosome 5"/>
</dbReference>
<feature type="domain" description="Tryptophan/threonine-rich plasmodium antigen C-terminal" evidence="2">
    <location>
        <begin position="114"/>
        <end position="328"/>
    </location>
</feature>
<dbReference type="AlphaFoldDB" id="A0A1D3LCY8"/>
<evidence type="ECO:0000259" key="2">
    <source>
        <dbReference type="Pfam" id="PF12319"/>
    </source>
</evidence>
<gene>
    <name evidence="3" type="ORF">PCHCB_000090600</name>
</gene>
<evidence type="ECO:0000256" key="1">
    <source>
        <dbReference type="SAM" id="Phobius"/>
    </source>
</evidence>
<sequence>MESITENAKDVANMVLDPHNNIDIQSHADIKNTDYTSSFIMMLIYIMMFAQIFLTGRAIYNSYNEERQNESINNVDVIADQVSDEDQDSDEDQAYDSDLESYNDEKPIRWKKKEWKKWVKDLENDWEAFNIEMNNEKDEWIKKKEQDWNLFLTELENKWNHYNKHLDAEFDTNIISKYSSWVPNEWIDWMKTDGIRFIYMEWKKWVLESHNEFSDKFVDKWMAWKKDRILSWSKLDWKRKESQKWAGFNQKRFKRLHYLDNKRYNEYINRTKAERNQWNDWVKTKDNMFVENLLDPYLSWKDDKHILYKEWVEKFVTKWINQKQWNVWIADQYAAPFKKETEKPTEQQEQNTS</sequence>
<accession>A0A1D3LCY8</accession>
<dbReference type="InterPro" id="IPR022089">
    <property type="entry name" value="Plasmodium-antigen_C"/>
</dbReference>
<keyword evidence="1" id="KW-1133">Transmembrane helix</keyword>
<evidence type="ECO:0000313" key="3">
    <source>
        <dbReference type="EMBL" id="SCM01114.1"/>
    </source>
</evidence>
<protein>
    <recommendedName>
        <fullName evidence="2">Tryptophan/threonine-rich plasmodium antigen C-terminal domain-containing protein</fullName>
    </recommendedName>
</protein>
<organism evidence="3 4">
    <name type="scientific">Plasmodium chabaudi chabaudi</name>
    <dbReference type="NCBI Taxonomy" id="31271"/>
    <lineage>
        <taxon>Eukaryota</taxon>
        <taxon>Sar</taxon>
        <taxon>Alveolata</taxon>
        <taxon>Apicomplexa</taxon>
        <taxon>Aconoidasida</taxon>
        <taxon>Haemosporida</taxon>
        <taxon>Plasmodiidae</taxon>
        <taxon>Plasmodium</taxon>
        <taxon>Plasmodium (Vinckeia)</taxon>
    </lineage>
</organism>
<reference evidence="3 4" key="1">
    <citation type="submission" date="2016-08" db="EMBL/GenBank/DDBJ databases">
        <authorList>
            <consortium name="Pathogen Informatics"/>
        </authorList>
    </citation>
    <scope>NUCLEOTIDE SEQUENCE [LARGE SCALE GENOMIC DNA]</scope>
    <source>
        <strain evidence="3 4">CB</strain>
    </source>
</reference>